<dbReference type="InterPro" id="IPR038765">
    <property type="entry name" value="Papain-like_cys_pep_sf"/>
</dbReference>
<dbReference type="InterPro" id="IPR000668">
    <property type="entry name" value="Peptidase_C1A_C"/>
</dbReference>
<accession>A0AAW0ICV3</accession>
<keyword evidence="7" id="KW-1185">Reference proteome</keyword>
<dbReference type="SMART" id="SM00645">
    <property type="entry name" value="Pept_C1"/>
    <property type="match status" value="1"/>
</dbReference>
<keyword evidence="3" id="KW-0732">Signal</keyword>
<evidence type="ECO:0000256" key="3">
    <source>
        <dbReference type="SAM" id="SignalP"/>
    </source>
</evidence>
<dbReference type="Proteomes" id="UP001488838">
    <property type="component" value="Unassembled WGS sequence"/>
</dbReference>
<dbReference type="GO" id="GO:0006508">
    <property type="term" value="P:proteolysis"/>
    <property type="evidence" value="ECO:0007669"/>
    <property type="project" value="InterPro"/>
</dbReference>
<feature type="domain" description="Peptidase C1A papain C-terminal" evidence="4">
    <location>
        <begin position="142"/>
        <end position="360"/>
    </location>
</feature>
<dbReference type="AlphaFoldDB" id="A0AAW0ICV3"/>
<dbReference type="SMART" id="SM00848">
    <property type="entry name" value="Inhibitor_I29"/>
    <property type="match status" value="1"/>
</dbReference>
<evidence type="ECO:0000313" key="6">
    <source>
        <dbReference type="EMBL" id="KAK7812035.1"/>
    </source>
</evidence>
<keyword evidence="2" id="KW-1015">Disulfide bond</keyword>
<dbReference type="FunFam" id="3.90.70.10:FF:000332">
    <property type="entry name" value="Cathepsin L1"/>
    <property type="match status" value="1"/>
</dbReference>
<dbReference type="InterPro" id="IPR013201">
    <property type="entry name" value="Prot_inhib_I29"/>
</dbReference>
<name>A0AAW0ICV3_MYOGA</name>
<comment type="similarity">
    <text evidence="1">Belongs to the peptidase C1 family.</text>
</comment>
<dbReference type="CDD" id="cd02248">
    <property type="entry name" value="Peptidase_C1A"/>
    <property type="match status" value="1"/>
</dbReference>
<dbReference type="PROSITE" id="PS00639">
    <property type="entry name" value="THIOL_PROTEASE_HIS"/>
    <property type="match status" value="1"/>
</dbReference>
<dbReference type="Pfam" id="PF08246">
    <property type="entry name" value="Inhibitor_I29"/>
    <property type="match status" value="1"/>
</dbReference>
<dbReference type="Gene3D" id="3.90.70.10">
    <property type="entry name" value="Cysteine proteinases"/>
    <property type="match status" value="1"/>
</dbReference>
<organism evidence="6 7">
    <name type="scientific">Myodes glareolus</name>
    <name type="common">Bank vole</name>
    <name type="synonym">Clethrionomys glareolus</name>
    <dbReference type="NCBI Taxonomy" id="447135"/>
    <lineage>
        <taxon>Eukaryota</taxon>
        <taxon>Metazoa</taxon>
        <taxon>Chordata</taxon>
        <taxon>Craniata</taxon>
        <taxon>Vertebrata</taxon>
        <taxon>Euteleostomi</taxon>
        <taxon>Mammalia</taxon>
        <taxon>Eutheria</taxon>
        <taxon>Euarchontoglires</taxon>
        <taxon>Glires</taxon>
        <taxon>Rodentia</taxon>
        <taxon>Myomorpha</taxon>
        <taxon>Muroidea</taxon>
        <taxon>Cricetidae</taxon>
        <taxon>Arvicolinae</taxon>
        <taxon>Myodes</taxon>
    </lineage>
</organism>
<sequence length="361" mass="41544">MTHFVFLNILCWGVATVAPSSDHSLDSEWKEWKIKIWKKLQPVTVGSESPWSVCVAALLERNVIHYVYFQEEEGQRRTLWEENRKMVHQHNMDYNKGKKGFTMELNAFGDTTGEEFRKMMTDIPVQTLRKKRSIQQRRVSYVPKFVDWRRRGYVTPLKTQGRCNSCWAFSVAGAIEGQMFRKTGRLVSLSPQNLVDCSRPEGNLGCYKGNTYYALEYVQYNGGLESEATYPYEAKEGRCRYHPERSAARVTDFVLVSKNEEALMHAVATIGPISVGIDAGHESFKLYRGGIYYEPNCRSDVINHSVLLIGYGYEGKESDGRKHWLIKNSHGEKWGMDGYMKIARDRNNHCGIATYAIYPRV</sequence>
<reference evidence="6 7" key="1">
    <citation type="journal article" date="2023" name="bioRxiv">
        <title>Conserved and derived expression patterns and positive selection on dental genes reveal complex evolutionary context of ever-growing rodent molars.</title>
        <authorList>
            <person name="Calamari Z.T."/>
            <person name="Song A."/>
            <person name="Cohen E."/>
            <person name="Akter M."/>
            <person name="Roy R.D."/>
            <person name="Hallikas O."/>
            <person name="Christensen M.M."/>
            <person name="Li P."/>
            <person name="Marangoni P."/>
            <person name="Jernvall J."/>
            <person name="Klein O.D."/>
        </authorList>
    </citation>
    <scope>NUCLEOTIDE SEQUENCE [LARGE SCALE GENOMIC DNA]</scope>
    <source>
        <strain evidence="6">V071</strain>
    </source>
</reference>
<evidence type="ECO:0000313" key="7">
    <source>
        <dbReference type="Proteomes" id="UP001488838"/>
    </source>
</evidence>
<dbReference type="InterPro" id="IPR013128">
    <property type="entry name" value="Peptidase_C1A"/>
</dbReference>
<comment type="caution">
    <text evidence="6">The sequence shown here is derived from an EMBL/GenBank/DDBJ whole genome shotgun (WGS) entry which is preliminary data.</text>
</comment>
<dbReference type="GO" id="GO:0008234">
    <property type="term" value="F:cysteine-type peptidase activity"/>
    <property type="evidence" value="ECO:0007669"/>
    <property type="project" value="InterPro"/>
</dbReference>
<evidence type="ECO:0000259" key="5">
    <source>
        <dbReference type="SMART" id="SM00848"/>
    </source>
</evidence>
<proteinExistence type="inferred from homology"/>
<evidence type="ECO:0000259" key="4">
    <source>
        <dbReference type="SMART" id="SM00645"/>
    </source>
</evidence>
<evidence type="ECO:0000256" key="2">
    <source>
        <dbReference type="ARBA" id="ARBA00023157"/>
    </source>
</evidence>
<evidence type="ECO:0000256" key="1">
    <source>
        <dbReference type="ARBA" id="ARBA00008455"/>
    </source>
</evidence>
<gene>
    <name evidence="6" type="ORF">U0070_018595</name>
</gene>
<dbReference type="SUPFAM" id="SSF54001">
    <property type="entry name" value="Cysteine proteinases"/>
    <property type="match status" value="1"/>
</dbReference>
<dbReference type="InterPro" id="IPR039417">
    <property type="entry name" value="Peptidase_C1A_papain-like"/>
</dbReference>
<dbReference type="Pfam" id="PF00112">
    <property type="entry name" value="Peptidase_C1"/>
    <property type="match status" value="1"/>
</dbReference>
<feature type="signal peptide" evidence="3">
    <location>
        <begin position="1"/>
        <end position="19"/>
    </location>
</feature>
<dbReference type="PRINTS" id="PR00705">
    <property type="entry name" value="PAPAIN"/>
</dbReference>
<dbReference type="EMBL" id="JBBHLL010000160">
    <property type="protein sequence ID" value="KAK7812035.1"/>
    <property type="molecule type" value="Genomic_DNA"/>
</dbReference>
<feature type="domain" description="Cathepsin propeptide inhibitor" evidence="5">
    <location>
        <begin position="67"/>
        <end position="116"/>
    </location>
</feature>
<feature type="chain" id="PRO_5043497275" evidence="3">
    <location>
        <begin position="20"/>
        <end position="361"/>
    </location>
</feature>
<dbReference type="PANTHER" id="PTHR12411">
    <property type="entry name" value="CYSTEINE PROTEASE FAMILY C1-RELATED"/>
    <property type="match status" value="1"/>
</dbReference>
<protein>
    <submittedName>
        <fullName evidence="6">Uncharacterized protein</fullName>
    </submittedName>
</protein>
<dbReference type="InterPro" id="IPR025660">
    <property type="entry name" value="Pept_his_AS"/>
</dbReference>